<comment type="subcellular location">
    <subcellularLocation>
        <location evidence="1">Secreted</location>
    </subcellularLocation>
</comment>
<dbReference type="InterPro" id="IPR038255">
    <property type="entry name" value="PBS_linker_sf"/>
</dbReference>
<dbReference type="Proteomes" id="UP000430634">
    <property type="component" value="Unassembled WGS sequence"/>
</dbReference>
<feature type="domain" description="DUF4214" evidence="3">
    <location>
        <begin position="312"/>
        <end position="381"/>
    </location>
</feature>
<protein>
    <submittedName>
        <fullName evidence="4">DUF4214 domain-containing protein</fullName>
    </submittedName>
</protein>
<dbReference type="SUPFAM" id="SSF51120">
    <property type="entry name" value="beta-Roll"/>
    <property type="match status" value="1"/>
</dbReference>
<reference evidence="4 5" key="1">
    <citation type="submission" date="2019-11" db="EMBL/GenBank/DDBJ databases">
        <title>Type strains purchased from KCTC, JCM and DSMZ.</title>
        <authorList>
            <person name="Lu H."/>
        </authorList>
    </citation>
    <scope>NUCLEOTIDE SEQUENCE [LARGE SCALE GENOMIC DNA]</scope>
    <source>
        <strain evidence="4 5">KCTC 52429</strain>
    </source>
</reference>
<dbReference type="InterPro" id="IPR025282">
    <property type="entry name" value="DUF4214"/>
</dbReference>
<organism evidence="4 5">
    <name type="scientific">Pseudoduganella buxea</name>
    <dbReference type="NCBI Taxonomy" id="1949069"/>
    <lineage>
        <taxon>Bacteria</taxon>
        <taxon>Pseudomonadati</taxon>
        <taxon>Pseudomonadota</taxon>
        <taxon>Betaproteobacteria</taxon>
        <taxon>Burkholderiales</taxon>
        <taxon>Oxalobacteraceae</taxon>
        <taxon>Telluria group</taxon>
        <taxon>Pseudoduganella</taxon>
    </lineage>
</organism>
<comment type="caution">
    <text evidence="4">The sequence shown here is derived from an EMBL/GenBank/DDBJ whole genome shotgun (WGS) entry which is preliminary data.</text>
</comment>
<dbReference type="InterPro" id="IPR011049">
    <property type="entry name" value="Serralysin-like_metalloprot_C"/>
</dbReference>
<keyword evidence="2" id="KW-0964">Secreted</keyword>
<evidence type="ECO:0000259" key="3">
    <source>
        <dbReference type="Pfam" id="PF13946"/>
    </source>
</evidence>
<evidence type="ECO:0000313" key="5">
    <source>
        <dbReference type="Proteomes" id="UP000430634"/>
    </source>
</evidence>
<dbReference type="InterPro" id="IPR001343">
    <property type="entry name" value="Hemolysn_Ca-bd"/>
</dbReference>
<dbReference type="InterPro" id="IPR050557">
    <property type="entry name" value="RTX_toxin/Mannuronan_C5-epim"/>
</dbReference>
<dbReference type="InterPro" id="IPR018511">
    <property type="entry name" value="Hemolysin-typ_Ca-bd_CS"/>
</dbReference>
<dbReference type="Pfam" id="PF13946">
    <property type="entry name" value="DUF4214"/>
    <property type="match status" value="1"/>
</dbReference>
<evidence type="ECO:0000256" key="1">
    <source>
        <dbReference type="ARBA" id="ARBA00004613"/>
    </source>
</evidence>
<accession>A0A6I3SWA9</accession>
<dbReference type="Gene3D" id="1.10.3130.20">
    <property type="entry name" value="Phycobilisome linker domain"/>
    <property type="match status" value="1"/>
</dbReference>
<proteinExistence type="predicted"/>
<dbReference type="PRINTS" id="PR00313">
    <property type="entry name" value="CABNDNGRPT"/>
</dbReference>
<evidence type="ECO:0000313" key="4">
    <source>
        <dbReference type="EMBL" id="MTV53354.1"/>
    </source>
</evidence>
<dbReference type="PROSITE" id="PS00330">
    <property type="entry name" value="HEMOLYSIN_CALCIUM"/>
    <property type="match status" value="1"/>
</dbReference>
<dbReference type="PANTHER" id="PTHR38340:SF1">
    <property type="entry name" value="S-LAYER PROTEIN"/>
    <property type="match status" value="1"/>
</dbReference>
<sequence length="396" mass="41549">MPSRPGNRPWQPARPCPLCFLSSGHCKAKSATSLAAARRPDAAPRCCDFTNCPAGFSRVRRPPGAHARLKASRRPGDFKVGCDYNYDILILLTRITDMADTFGNFPGGAGNDFLPGTNNADIMIGNGGADTLLGNGGDDQLWSGSTDDKAGSFDTIGDLLDAGSGNDQVYGGAGNDTLRGVDGNDTLTGNAGNDSLDGGNGDDILIGGSGSNVFSGGAGLDKAIFAGTRGDFTIALKDGSVGVTSAAGGVNTLDATVERVVFDDSAMAYDINGNAGKMFRLYQAALDRAPDVSGLGFWISGADRGAEWEKLAEGFTHSAEWNAKYGENSSNESFLTNLYQNALHRDPDAGGFSFWLRALNEGFSREHLLVQFSESAENHAQVIGSIQNGIEYVPYA</sequence>
<evidence type="ECO:0000256" key="2">
    <source>
        <dbReference type="ARBA" id="ARBA00022525"/>
    </source>
</evidence>
<dbReference type="GO" id="GO:0005509">
    <property type="term" value="F:calcium ion binding"/>
    <property type="evidence" value="ECO:0007669"/>
    <property type="project" value="InterPro"/>
</dbReference>
<gene>
    <name evidence="4" type="ORF">GM672_11520</name>
</gene>
<dbReference type="Pfam" id="PF00353">
    <property type="entry name" value="HemolysinCabind"/>
    <property type="match status" value="2"/>
</dbReference>
<dbReference type="Gene3D" id="2.150.10.10">
    <property type="entry name" value="Serralysin-like metalloprotease, C-terminal"/>
    <property type="match status" value="1"/>
</dbReference>
<dbReference type="PANTHER" id="PTHR38340">
    <property type="entry name" value="S-LAYER PROTEIN"/>
    <property type="match status" value="1"/>
</dbReference>
<dbReference type="OrthoDB" id="480426at2"/>
<dbReference type="AlphaFoldDB" id="A0A6I3SWA9"/>
<dbReference type="EMBL" id="WNKZ01000027">
    <property type="protein sequence ID" value="MTV53354.1"/>
    <property type="molecule type" value="Genomic_DNA"/>
</dbReference>
<dbReference type="GO" id="GO:0005576">
    <property type="term" value="C:extracellular region"/>
    <property type="evidence" value="ECO:0007669"/>
    <property type="project" value="UniProtKB-SubCell"/>
</dbReference>
<name>A0A6I3SWA9_9BURK</name>